<reference evidence="12 13" key="1">
    <citation type="submission" date="2013-03" db="EMBL/GenBank/DDBJ databases">
        <title>The Genome Sequence of Cladophialophora yegresii CBS 114405.</title>
        <authorList>
            <consortium name="The Broad Institute Genomics Platform"/>
            <person name="Cuomo C."/>
            <person name="de Hoog S."/>
            <person name="Gorbushina A."/>
            <person name="Walker B."/>
            <person name="Young S.K."/>
            <person name="Zeng Q."/>
            <person name="Gargeya S."/>
            <person name="Fitzgerald M."/>
            <person name="Haas B."/>
            <person name="Abouelleil A."/>
            <person name="Allen A.W."/>
            <person name="Alvarado L."/>
            <person name="Arachchi H.M."/>
            <person name="Berlin A.M."/>
            <person name="Chapman S.B."/>
            <person name="Gainer-Dewar J."/>
            <person name="Goldberg J."/>
            <person name="Griggs A."/>
            <person name="Gujja S."/>
            <person name="Hansen M."/>
            <person name="Howarth C."/>
            <person name="Imamovic A."/>
            <person name="Ireland A."/>
            <person name="Larimer J."/>
            <person name="McCowan C."/>
            <person name="Murphy C."/>
            <person name="Pearson M."/>
            <person name="Poon T.W."/>
            <person name="Priest M."/>
            <person name="Roberts A."/>
            <person name="Saif S."/>
            <person name="Shea T."/>
            <person name="Sisk P."/>
            <person name="Sykes S."/>
            <person name="Wortman J."/>
            <person name="Nusbaum C."/>
            <person name="Birren B."/>
        </authorList>
    </citation>
    <scope>NUCLEOTIDE SEQUENCE [LARGE SCALE GENOMIC DNA]</scope>
    <source>
        <strain evidence="12 13">CBS 114405</strain>
    </source>
</reference>
<evidence type="ECO:0000256" key="5">
    <source>
        <dbReference type="ARBA" id="ARBA00023187"/>
    </source>
</evidence>
<dbReference type="SMART" id="SM00360">
    <property type="entry name" value="RRM"/>
    <property type="match status" value="4"/>
</dbReference>
<dbReference type="InterPro" id="IPR050502">
    <property type="entry name" value="Euk_RNA-bind_prot"/>
</dbReference>
<dbReference type="Gene3D" id="3.30.70.330">
    <property type="match status" value="4"/>
</dbReference>
<feature type="region of interest" description="Disordered" evidence="10">
    <location>
        <begin position="1082"/>
        <end position="1111"/>
    </location>
</feature>
<gene>
    <name evidence="12" type="ORF">A1O7_04535</name>
</gene>
<feature type="domain" description="RRM" evidence="11">
    <location>
        <begin position="1010"/>
        <end position="1088"/>
    </location>
</feature>
<evidence type="ECO:0000256" key="1">
    <source>
        <dbReference type="ARBA" id="ARBA00004123"/>
    </source>
</evidence>
<feature type="domain" description="RRM" evidence="11">
    <location>
        <begin position="1132"/>
        <end position="1205"/>
    </location>
</feature>
<dbReference type="SUPFAM" id="SSF54928">
    <property type="entry name" value="RNA-binding domain, RBD"/>
    <property type="match status" value="3"/>
</dbReference>
<dbReference type="HOGENOM" id="CLU_003925_0_0_1"/>
<sequence length="1288" mass="144686">MDINSLLSPSETPRRHSLTPSTSTPNPAPVQPQPQSQSHAQSPFRHVQRSHSGASAIVNSPLGRSVHPASSVPAHMRSPSQQSPHPSPLISPVPAGTLSAHLPRTSSATSIEALAEFASSKVTPPLLTSRESTDSQKSSSGLFPHLTSAGATLNPRASIDINMVDTPKQTVRADYSDTSLPVEKQQRLAVLAAYIQESPSSYEAHKEIIGILHQGFIDHIYPPKDQNTRRDPHTYDLLPDLRQARENLDKLFAVGEEQWLTWLQDESILAQTADERVAVVDNCRRAVTEEYGSTQLWTTYGDWLLHCHKWALDPMGDAQSDIDPERLVGREVFDWNLVLDTWTEAVERTSHDMSRSHEVWDKYMTVRFGDLNQKLKPGDVTTALELFEARLRVPHAEWPQTFQAFSSFVSANVPPNQYEDIMASNLREAANAKKIWAGRDAFETLLSQAQASKDTTAEYQAFAKYIEWEREQEDRPQNHRKSKNRRPQEVRNVHFDMVDALYQRAELRFPSVLAIWEEHVDYLVEKSKLGLLETLARATKHCPWSGALWKQYLLASELAEEPFDETEKIKHKATSTGLLDAAGIEEALLVYDAWCGYLLRRSKRPDATEEDSDVAEMGIRSSIEAAHNCAFNLGVTGAFDPSFRLQRKYVEYLKSQGRLDNAGAQFNDAVADYGKYYKFWLRYYEFELQKSMQMALLQRAGPDRLGTFSSAPFAAGVLKQALQHPELDYPEPIMEALLNHCEDYEDAEELQSAIWLVRKVRKELTAKRQQEALRAAEVAVQKQQAEQEVATRTEEVANGLHIGKRKRDEEIAEQEVAKRQRNEEVAAQSVEENAAAVDEVKRDREHASVLVRNLPPNVTEMKIRQFFSSCGIVKQVTLLHDEDNSAIVEFEEADAANFALSRDGREFEGVQLSVVLSIGSTLFVTNYPAAADEAYIRNLFHPYGEIVSVRFPSLQRNKKRRFCYVEFKHPSDAQTATALDGKDIDGLSLVAKISKPNEKRARQEPTNDNRQIFVGQINFKAVREEVEDVFSRFGTIEYVKFPLDQSQKSRNRGIAFLTFATREQAQAALAMDGEEFKNRKLTVSLTSEHDKRPDRSLNGRSKSVSIAPDDEVITPAGKESLSLEDREKRKETTVVLCDVPDTVNASLLRSAGEKYGRVSKIVLKTNHQGAILEYERAEDAGRAMIGLQNYEISPGRRVRVATMKEMLQQKPERKTDQFNKRSAPSVPSAASGPVRRPAQPGVRKGGHLGMRSAVLLGSGSRDKDDAKVDGEGGTKRSNDDFRSMISSK</sequence>
<dbReference type="InterPro" id="IPR011990">
    <property type="entry name" value="TPR-like_helical_dom_sf"/>
</dbReference>
<keyword evidence="3" id="KW-0677">Repeat</keyword>
<dbReference type="GO" id="GO:0003729">
    <property type="term" value="F:mRNA binding"/>
    <property type="evidence" value="ECO:0007669"/>
    <property type="project" value="TreeGrafter"/>
</dbReference>
<evidence type="ECO:0000256" key="10">
    <source>
        <dbReference type="SAM" id="MobiDB-lite"/>
    </source>
</evidence>
<protein>
    <recommendedName>
        <fullName evidence="8">U4/U6 snRNA-associated-splicing factor PRP24</fullName>
    </recommendedName>
</protein>
<dbReference type="InterPro" id="IPR012677">
    <property type="entry name" value="Nucleotide-bd_a/b_plait_sf"/>
</dbReference>
<dbReference type="InterPro" id="IPR031766">
    <property type="entry name" value="RRM_occluded"/>
</dbReference>
<dbReference type="EMBL" id="AMGW01000003">
    <property type="protein sequence ID" value="EXJ60383.1"/>
    <property type="molecule type" value="Genomic_DNA"/>
</dbReference>
<feature type="domain" description="RRM" evidence="11">
    <location>
        <begin position="920"/>
        <end position="996"/>
    </location>
</feature>
<dbReference type="PROSITE" id="PS50102">
    <property type="entry name" value="RRM"/>
    <property type="match status" value="4"/>
</dbReference>
<feature type="region of interest" description="Disordered" evidence="10">
    <location>
        <begin position="125"/>
        <end position="144"/>
    </location>
</feature>
<dbReference type="Pfam" id="PF16842">
    <property type="entry name" value="RRM_occluded"/>
    <property type="match status" value="1"/>
</dbReference>
<dbReference type="VEuPathDB" id="FungiDB:A1O7_04535"/>
<comment type="subcellular location">
    <subcellularLocation>
        <location evidence="1">Nucleus</location>
    </subcellularLocation>
</comment>
<keyword evidence="6" id="KW-0539">Nucleus</keyword>
<feature type="compositionally biased region" description="Polar residues" evidence="10">
    <location>
        <begin position="1"/>
        <end position="11"/>
    </location>
</feature>
<evidence type="ECO:0000256" key="3">
    <source>
        <dbReference type="ARBA" id="ARBA00022737"/>
    </source>
</evidence>
<dbReference type="InterPro" id="IPR000504">
    <property type="entry name" value="RRM_dom"/>
</dbReference>
<dbReference type="eggNOG" id="KOG0128">
    <property type="taxonomic scope" value="Eukaryota"/>
</dbReference>
<accession>W9VXJ5</accession>
<evidence type="ECO:0000256" key="6">
    <source>
        <dbReference type="ARBA" id="ARBA00023242"/>
    </source>
</evidence>
<dbReference type="GeneID" id="19179121"/>
<feature type="region of interest" description="Disordered" evidence="10">
    <location>
        <begin position="1208"/>
        <end position="1288"/>
    </location>
</feature>
<proteinExistence type="predicted"/>
<dbReference type="OrthoDB" id="360390at2759"/>
<feature type="domain" description="RRM" evidence="11">
    <location>
        <begin position="847"/>
        <end position="919"/>
    </location>
</feature>
<feature type="compositionally biased region" description="Low complexity" evidence="10">
    <location>
        <begin position="33"/>
        <end position="43"/>
    </location>
</feature>
<evidence type="ECO:0000259" key="11">
    <source>
        <dbReference type="PROSITE" id="PS50102"/>
    </source>
</evidence>
<dbReference type="STRING" id="1182544.W9VXJ5"/>
<dbReference type="GO" id="GO:0006397">
    <property type="term" value="P:mRNA processing"/>
    <property type="evidence" value="ECO:0007669"/>
    <property type="project" value="UniProtKB-KW"/>
</dbReference>
<dbReference type="SUPFAM" id="SSF48452">
    <property type="entry name" value="TPR-like"/>
    <property type="match status" value="1"/>
</dbReference>
<evidence type="ECO:0000256" key="4">
    <source>
        <dbReference type="ARBA" id="ARBA00022884"/>
    </source>
</evidence>
<dbReference type="CDD" id="cd12296">
    <property type="entry name" value="RRM1_Prp24"/>
    <property type="match status" value="1"/>
</dbReference>
<evidence type="ECO:0000256" key="2">
    <source>
        <dbReference type="ARBA" id="ARBA00022664"/>
    </source>
</evidence>
<dbReference type="GO" id="GO:0005688">
    <property type="term" value="C:U6 snRNP"/>
    <property type="evidence" value="ECO:0007669"/>
    <property type="project" value="UniProtKB-ARBA"/>
</dbReference>
<comment type="caution">
    <text evidence="12">The sequence shown here is derived from an EMBL/GenBank/DDBJ whole genome shotgun (WGS) entry which is preliminary data.</text>
</comment>
<dbReference type="GO" id="GO:0008380">
    <property type="term" value="P:RNA splicing"/>
    <property type="evidence" value="ECO:0007669"/>
    <property type="project" value="UniProtKB-KW"/>
</dbReference>
<dbReference type="Proteomes" id="UP000019473">
    <property type="component" value="Unassembled WGS sequence"/>
</dbReference>
<feature type="compositionally biased region" description="Low complexity" evidence="10">
    <location>
        <begin position="1222"/>
        <end position="1234"/>
    </location>
</feature>
<evidence type="ECO:0000313" key="12">
    <source>
        <dbReference type="EMBL" id="EXJ60383.1"/>
    </source>
</evidence>
<keyword evidence="2" id="KW-0507">mRNA processing</keyword>
<keyword evidence="5" id="KW-0508">mRNA splicing</keyword>
<feature type="compositionally biased region" description="Basic and acidic residues" evidence="10">
    <location>
        <begin position="1260"/>
        <end position="1282"/>
    </location>
</feature>
<feature type="compositionally biased region" description="Basic and acidic residues" evidence="10">
    <location>
        <begin position="1210"/>
        <end position="1219"/>
    </location>
</feature>
<evidence type="ECO:0000256" key="8">
    <source>
        <dbReference type="ARBA" id="ARBA00093627"/>
    </source>
</evidence>
<comment type="function">
    <text evidence="7">Functions as a recycling factor of the spliceosome, a machinery that forms on each precursor-messenger RNA (pre-mRNA) and catalyzes the removal of introns. Chaperones the re-annealing of U4 and U6 snRNAs (small nuclear RNAs) released from previous rounds of splicing, an initial step in reforming the U4/U6-U5 tri-snRNP (small nuclear ribonucleoprotein) that can reassemble into another spliceosome complex; this step involves binding U6 and facilitating the unwinding of the U6 internal stem loop, followed by base-pairing of U6 to U4.</text>
</comment>
<name>W9VXJ5_9EURO</name>
<dbReference type="PANTHER" id="PTHR48025">
    <property type="entry name" value="OS02G0815200 PROTEIN"/>
    <property type="match status" value="1"/>
</dbReference>
<dbReference type="Gene3D" id="1.25.40.10">
    <property type="entry name" value="Tetratricopeptide repeat domain"/>
    <property type="match status" value="2"/>
</dbReference>
<dbReference type="Pfam" id="PF00076">
    <property type="entry name" value="RRM_1"/>
    <property type="match status" value="3"/>
</dbReference>
<dbReference type="SMART" id="SM00386">
    <property type="entry name" value="HAT"/>
    <property type="match status" value="4"/>
</dbReference>
<keyword evidence="13" id="KW-1185">Reference proteome</keyword>
<dbReference type="InterPro" id="IPR034397">
    <property type="entry name" value="Prp24_RRM1"/>
</dbReference>
<dbReference type="InterPro" id="IPR003107">
    <property type="entry name" value="HAT"/>
</dbReference>
<evidence type="ECO:0000256" key="7">
    <source>
        <dbReference type="ARBA" id="ARBA00093374"/>
    </source>
</evidence>
<evidence type="ECO:0000313" key="13">
    <source>
        <dbReference type="Proteomes" id="UP000019473"/>
    </source>
</evidence>
<feature type="compositionally biased region" description="Basic and acidic residues" evidence="10">
    <location>
        <begin position="1087"/>
        <end position="1097"/>
    </location>
</feature>
<evidence type="ECO:0000256" key="9">
    <source>
        <dbReference type="PROSITE-ProRule" id="PRU00176"/>
    </source>
</evidence>
<feature type="region of interest" description="Disordered" evidence="10">
    <location>
        <begin position="1"/>
        <end position="101"/>
    </location>
</feature>
<organism evidence="12 13">
    <name type="scientific">Cladophialophora yegresii CBS 114405</name>
    <dbReference type="NCBI Taxonomy" id="1182544"/>
    <lineage>
        <taxon>Eukaryota</taxon>
        <taxon>Fungi</taxon>
        <taxon>Dikarya</taxon>
        <taxon>Ascomycota</taxon>
        <taxon>Pezizomycotina</taxon>
        <taxon>Eurotiomycetes</taxon>
        <taxon>Chaetothyriomycetidae</taxon>
        <taxon>Chaetothyriales</taxon>
        <taxon>Herpotrichiellaceae</taxon>
        <taxon>Cladophialophora</taxon>
    </lineage>
</organism>
<dbReference type="FunFam" id="3.30.70.330:FF:000365">
    <property type="entry name" value="U4/U6 snRNA-associated-splicing factor PRP24"/>
    <property type="match status" value="1"/>
</dbReference>
<dbReference type="InterPro" id="IPR035979">
    <property type="entry name" value="RBD_domain_sf"/>
</dbReference>
<dbReference type="PANTHER" id="PTHR48025:SF1">
    <property type="entry name" value="RRM DOMAIN-CONTAINING PROTEIN"/>
    <property type="match status" value="1"/>
</dbReference>
<dbReference type="RefSeq" id="XP_007756736.1">
    <property type="nucleotide sequence ID" value="XM_007758546.1"/>
</dbReference>
<keyword evidence="4 9" id="KW-0694">RNA-binding</keyword>